<organism evidence="1">
    <name type="scientific">Brassica oleracea</name>
    <name type="common">Wild cabbage</name>
    <dbReference type="NCBI Taxonomy" id="3712"/>
    <lineage>
        <taxon>Eukaryota</taxon>
        <taxon>Viridiplantae</taxon>
        <taxon>Streptophyta</taxon>
        <taxon>Embryophyta</taxon>
        <taxon>Tracheophyta</taxon>
        <taxon>Spermatophyta</taxon>
        <taxon>Magnoliopsida</taxon>
        <taxon>eudicotyledons</taxon>
        <taxon>Gunneridae</taxon>
        <taxon>Pentapetalae</taxon>
        <taxon>rosids</taxon>
        <taxon>malvids</taxon>
        <taxon>Brassicales</taxon>
        <taxon>Brassicaceae</taxon>
        <taxon>Brassiceae</taxon>
        <taxon>Brassica</taxon>
    </lineage>
</organism>
<reference evidence="1" key="1">
    <citation type="submission" date="2018-11" db="EMBL/GenBank/DDBJ databases">
        <authorList>
            <consortium name="Genoscope - CEA"/>
            <person name="William W."/>
        </authorList>
    </citation>
    <scope>NUCLEOTIDE SEQUENCE</scope>
</reference>
<sequence length="50" mass="5557">MPPVTKRPAGRRKTKRFLSTEEIPVSCVCNITGLDLIRRPYQTGVENAGV</sequence>
<dbReference type="AlphaFoldDB" id="A0A3P6FGV5"/>
<accession>A0A3P6FGV5</accession>
<evidence type="ECO:0000313" key="1">
    <source>
        <dbReference type="EMBL" id="VDD51640.1"/>
    </source>
</evidence>
<dbReference type="EMBL" id="LR031878">
    <property type="protein sequence ID" value="VDD51640.1"/>
    <property type="molecule type" value="Genomic_DNA"/>
</dbReference>
<name>A0A3P6FGV5_BRAOL</name>
<gene>
    <name evidence="1" type="ORF">BOLC1T04029H</name>
</gene>
<protein>
    <submittedName>
        <fullName evidence="1">Uncharacterized protein</fullName>
    </submittedName>
</protein>
<proteinExistence type="predicted"/>